<feature type="compositionally biased region" description="Basic and acidic residues" evidence="1">
    <location>
        <begin position="319"/>
        <end position="334"/>
    </location>
</feature>
<feature type="transmembrane region" description="Helical" evidence="2">
    <location>
        <begin position="20"/>
        <end position="38"/>
    </location>
</feature>
<evidence type="ECO:0000256" key="1">
    <source>
        <dbReference type="SAM" id="MobiDB-lite"/>
    </source>
</evidence>
<keyword evidence="4" id="KW-1185">Reference proteome</keyword>
<accession>A0ABT8P306</accession>
<keyword evidence="2" id="KW-1133">Transmembrane helix</keyword>
<keyword evidence="2" id="KW-0812">Transmembrane</keyword>
<evidence type="ECO:0000256" key="2">
    <source>
        <dbReference type="SAM" id="Phobius"/>
    </source>
</evidence>
<evidence type="ECO:0000313" key="3">
    <source>
        <dbReference type="EMBL" id="MDN7528231.1"/>
    </source>
</evidence>
<sequence>MVSSVSAGRAAPARERGQALVPALLFLVVGGVALYLAFNSLQLTSAKIKLQNTVDASAYAAALLQARDYNFSAYTNRAMVANQAAIAQMVSLKSFVDMLDEHVAPGSRSDQLIDRYSGGAYDWRTKKEQARAMIHPVRQRLDTDLPGMARSLDAIVVALSGAQRAYHEATLVGVPKLAGEIARANEPNTRITDGTFDDPLSRTEFAAWRTYSTTFDPRAGTDDRFADVVVDGGTLGDFARRRPVVESEARFAPGCWGSVSRYSRMNGGTQLRPDRRGWQAIDGAMTSVWTEHDCIEIHWIWVWVEDPPPESEEGEVGEEGEKGEGEVPARTGHWEAREVKVITAGINDGSAEGSGGAGNGNVMSYQNWRGYGGYVNFGYPSGSAGWVSSAMQSQYRSGPGGTMSVSGGLQPYRDLTGQSADNASPRITIRVERAQDTTISDSRLLGGGRLALSHAARPLMAVASGQTYFVRPDEKQLRYVHGLLRYASNWSRNDRRTEYPSLFSPFWEARLAPVPDQGRATAGGGVR</sequence>
<gene>
    <name evidence="3" type="ORF">QZM70_35360</name>
</gene>
<dbReference type="EMBL" id="JAUJQL010000036">
    <property type="protein sequence ID" value="MDN7528231.1"/>
    <property type="molecule type" value="Genomic_DNA"/>
</dbReference>
<reference evidence="3" key="1">
    <citation type="submission" date="2023-07" db="EMBL/GenBank/DDBJ databases">
        <title>A collection of bacterial strains from the Burkholderia cepacia Research Laboratory and Repository.</title>
        <authorList>
            <person name="Lipuma J."/>
            <person name="Spilker T."/>
            <person name="Caverly L."/>
        </authorList>
    </citation>
    <scope>NUCLEOTIDE SEQUENCE</scope>
    <source>
        <strain evidence="3">AU45194</strain>
    </source>
</reference>
<dbReference type="Proteomes" id="UP001172217">
    <property type="component" value="Unassembled WGS sequence"/>
</dbReference>
<feature type="region of interest" description="Disordered" evidence="1">
    <location>
        <begin position="307"/>
        <end position="334"/>
    </location>
</feature>
<name>A0ABT8P306_9BURK</name>
<protein>
    <submittedName>
        <fullName evidence="3">Tad domain-containing protein</fullName>
    </submittedName>
</protein>
<dbReference type="RefSeq" id="WP_301771375.1">
    <property type="nucleotide sequence ID" value="NZ_JAUJQL010000036.1"/>
</dbReference>
<feature type="compositionally biased region" description="Acidic residues" evidence="1">
    <location>
        <begin position="307"/>
        <end position="318"/>
    </location>
</feature>
<keyword evidence="2" id="KW-0472">Membrane</keyword>
<evidence type="ECO:0000313" key="4">
    <source>
        <dbReference type="Proteomes" id="UP001172217"/>
    </source>
</evidence>
<proteinExistence type="predicted"/>
<comment type="caution">
    <text evidence="3">The sequence shown here is derived from an EMBL/GenBank/DDBJ whole genome shotgun (WGS) entry which is preliminary data.</text>
</comment>
<organism evidence="3 4">
    <name type="scientific">Burkholderia orbicola</name>
    <dbReference type="NCBI Taxonomy" id="2978683"/>
    <lineage>
        <taxon>Bacteria</taxon>
        <taxon>Pseudomonadati</taxon>
        <taxon>Pseudomonadota</taxon>
        <taxon>Betaproteobacteria</taxon>
        <taxon>Burkholderiales</taxon>
        <taxon>Burkholderiaceae</taxon>
        <taxon>Burkholderia</taxon>
        <taxon>Burkholderia cepacia complex</taxon>
    </lineage>
</organism>